<comment type="subcellular location">
    <subcellularLocation>
        <location evidence="2">Cell membrane</location>
        <topology evidence="2">Multi-pass membrane protein</topology>
    </subcellularLocation>
</comment>
<evidence type="ECO:0000256" key="8">
    <source>
        <dbReference type="ARBA" id="ARBA00022475"/>
    </source>
</evidence>
<comment type="catalytic activity">
    <reaction evidence="1 18">
        <text>a 1,2-diacyl-sn-glycero-3-phosphate + CTP + H(+) = a CDP-1,2-diacyl-sn-glycerol + diphosphate</text>
        <dbReference type="Rhea" id="RHEA:16229"/>
        <dbReference type="ChEBI" id="CHEBI:15378"/>
        <dbReference type="ChEBI" id="CHEBI:33019"/>
        <dbReference type="ChEBI" id="CHEBI:37563"/>
        <dbReference type="ChEBI" id="CHEBI:58332"/>
        <dbReference type="ChEBI" id="CHEBI:58608"/>
        <dbReference type="EC" id="2.7.7.41"/>
    </reaction>
</comment>
<comment type="pathway">
    <text evidence="4">Lipid metabolism.</text>
</comment>
<dbReference type="PANTHER" id="PTHR46382">
    <property type="entry name" value="PHOSPHATIDATE CYTIDYLYLTRANSFERASE"/>
    <property type="match status" value="1"/>
</dbReference>
<reference evidence="20 21" key="1">
    <citation type="submission" date="2020-10" db="EMBL/GenBank/DDBJ databases">
        <title>Ca. Dormibacterota MAGs.</title>
        <authorList>
            <person name="Montgomery K."/>
        </authorList>
    </citation>
    <scope>NUCLEOTIDE SEQUENCE [LARGE SCALE GENOMIC DNA]</scope>
    <source>
        <strain evidence="20">SC8811_S16_3</strain>
    </source>
</reference>
<evidence type="ECO:0000256" key="10">
    <source>
        <dbReference type="ARBA" id="ARBA00022679"/>
    </source>
</evidence>
<evidence type="ECO:0000256" key="19">
    <source>
        <dbReference type="SAM" id="Phobius"/>
    </source>
</evidence>
<evidence type="ECO:0000256" key="11">
    <source>
        <dbReference type="ARBA" id="ARBA00022692"/>
    </source>
</evidence>
<feature type="transmembrane region" description="Helical" evidence="19">
    <location>
        <begin position="42"/>
        <end position="59"/>
    </location>
</feature>
<feature type="transmembrane region" description="Helical" evidence="19">
    <location>
        <begin position="123"/>
        <end position="143"/>
    </location>
</feature>
<dbReference type="AlphaFoldDB" id="A0A934KIN6"/>
<feature type="transmembrane region" description="Helical" evidence="19">
    <location>
        <begin position="13"/>
        <end position="30"/>
    </location>
</feature>
<dbReference type="Pfam" id="PF01148">
    <property type="entry name" value="CTP_transf_1"/>
    <property type="match status" value="1"/>
</dbReference>
<keyword evidence="10 18" id="KW-0808">Transferase</keyword>
<dbReference type="GO" id="GO:0016024">
    <property type="term" value="P:CDP-diacylglycerol biosynthetic process"/>
    <property type="evidence" value="ECO:0007669"/>
    <property type="project" value="TreeGrafter"/>
</dbReference>
<keyword evidence="16" id="KW-0594">Phospholipid biosynthesis</keyword>
<keyword evidence="9" id="KW-0444">Lipid biosynthesis</keyword>
<comment type="pathway">
    <text evidence="3 18">Phospholipid metabolism; CDP-diacylglycerol biosynthesis; CDP-diacylglycerol from sn-glycerol 3-phosphate: step 3/3.</text>
</comment>
<organism evidence="20 21">
    <name type="scientific">Candidatus Dormiibacter inghamiae</name>
    <dbReference type="NCBI Taxonomy" id="3127013"/>
    <lineage>
        <taxon>Bacteria</taxon>
        <taxon>Bacillati</taxon>
        <taxon>Candidatus Dormiibacterota</taxon>
        <taxon>Candidatus Dormibacteria</taxon>
        <taxon>Candidatus Dormibacterales</taxon>
        <taxon>Candidatus Dormibacteraceae</taxon>
        <taxon>Candidatus Dormiibacter</taxon>
    </lineage>
</organism>
<evidence type="ECO:0000256" key="7">
    <source>
        <dbReference type="ARBA" id="ARBA00019373"/>
    </source>
</evidence>
<accession>A0A934KIN6</accession>
<evidence type="ECO:0000256" key="4">
    <source>
        <dbReference type="ARBA" id="ARBA00005189"/>
    </source>
</evidence>
<evidence type="ECO:0000256" key="17">
    <source>
        <dbReference type="ARBA" id="ARBA00023264"/>
    </source>
</evidence>
<feature type="transmembrane region" description="Helical" evidence="19">
    <location>
        <begin position="65"/>
        <end position="83"/>
    </location>
</feature>
<evidence type="ECO:0000256" key="3">
    <source>
        <dbReference type="ARBA" id="ARBA00005119"/>
    </source>
</evidence>
<keyword evidence="15 19" id="KW-0472">Membrane</keyword>
<keyword evidence="17" id="KW-1208">Phospholipid metabolism</keyword>
<evidence type="ECO:0000256" key="12">
    <source>
        <dbReference type="ARBA" id="ARBA00022695"/>
    </source>
</evidence>
<proteinExistence type="inferred from homology"/>
<keyword evidence="8" id="KW-1003">Cell membrane</keyword>
<dbReference type="GO" id="GO:0005886">
    <property type="term" value="C:plasma membrane"/>
    <property type="evidence" value="ECO:0007669"/>
    <property type="project" value="UniProtKB-SubCell"/>
</dbReference>
<dbReference type="EMBL" id="JAEKNQ010000038">
    <property type="protein sequence ID" value="MBJ7603523.1"/>
    <property type="molecule type" value="Genomic_DNA"/>
</dbReference>
<evidence type="ECO:0000256" key="2">
    <source>
        <dbReference type="ARBA" id="ARBA00004651"/>
    </source>
</evidence>
<evidence type="ECO:0000256" key="16">
    <source>
        <dbReference type="ARBA" id="ARBA00023209"/>
    </source>
</evidence>
<protein>
    <recommendedName>
        <fullName evidence="7 18">Phosphatidate cytidylyltransferase</fullName>
        <ecNumber evidence="6 18">2.7.7.41</ecNumber>
    </recommendedName>
</protein>
<evidence type="ECO:0000256" key="9">
    <source>
        <dbReference type="ARBA" id="ARBA00022516"/>
    </source>
</evidence>
<evidence type="ECO:0000256" key="18">
    <source>
        <dbReference type="RuleBase" id="RU003938"/>
    </source>
</evidence>
<feature type="transmembrane region" description="Helical" evidence="19">
    <location>
        <begin position="90"/>
        <end position="111"/>
    </location>
</feature>
<evidence type="ECO:0000256" key="15">
    <source>
        <dbReference type="ARBA" id="ARBA00023136"/>
    </source>
</evidence>
<evidence type="ECO:0000256" key="6">
    <source>
        <dbReference type="ARBA" id="ARBA00012487"/>
    </source>
</evidence>
<dbReference type="InterPro" id="IPR000374">
    <property type="entry name" value="PC_trans"/>
</dbReference>
<sequence length="255" mass="27086">MAVVVALVALGRPGLWLLAALLGGISLWEFRRLSGLIGHQAPLWLLYPLAAYFALSGTVLKPVPVLAVLAVALVAGLTALLFLPPRRDGLGRWAFALAGALYVGLPFNYYLQLYEAHAGFIGQLWLVAVISTVVVSDSAAYLIGRAFGRHPFFPAISPKKSWEGAIAGVVFCAPVMALAAALLLHIGPWQGIALGLLVGLSAEFGDLVESQLKRLAGVKDSSQLIPGHGGLLDRLDSIFFPPIVVYLYLQAQGLL</sequence>
<evidence type="ECO:0000256" key="14">
    <source>
        <dbReference type="ARBA" id="ARBA00023098"/>
    </source>
</evidence>
<comment type="caution">
    <text evidence="20">The sequence shown here is derived from an EMBL/GenBank/DDBJ whole genome shotgun (WGS) entry which is preliminary data.</text>
</comment>
<dbReference type="EC" id="2.7.7.41" evidence="6 18"/>
<evidence type="ECO:0000313" key="20">
    <source>
        <dbReference type="EMBL" id="MBJ7603523.1"/>
    </source>
</evidence>
<dbReference type="PANTHER" id="PTHR46382:SF1">
    <property type="entry name" value="PHOSPHATIDATE CYTIDYLYLTRANSFERASE"/>
    <property type="match status" value="1"/>
</dbReference>
<keyword evidence="13 19" id="KW-1133">Transmembrane helix</keyword>
<feature type="transmembrane region" description="Helical" evidence="19">
    <location>
        <begin position="164"/>
        <end position="183"/>
    </location>
</feature>
<dbReference type="Proteomes" id="UP000620075">
    <property type="component" value="Unassembled WGS sequence"/>
</dbReference>
<name>A0A934KIN6_9BACT</name>
<dbReference type="GO" id="GO:0004605">
    <property type="term" value="F:phosphatidate cytidylyltransferase activity"/>
    <property type="evidence" value="ECO:0007669"/>
    <property type="project" value="UniProtKB-EC"/>
</dbReference>
<keyword evidence="14" id="KW-0443">Lipid metabolism</keyword>
<evidence type="ECO:0000313" key="21">
    <source>
        <dbReference type="Proteomes" id="UP000620075"/>
    </source>
</evidence>
<keyword evidence="11 18" id="KW-0812">Transmembrane</keyword>
<gene>
    <name evidence="20" type="ORF">JF888_10100</name>
</gene>
<dbReference type="PROSITE" id="PS01315">
    <property type="entry name" value="CDS"/>
    <property type="match status" value="1"/>
</dbReference>
<comment type="similarity">
    <text evidence="5 18">Belongs to the CDS family.</text>
</comment>
<evidence type="ECO:0000256" key="5">
    <source>
        <dbReference type="ARBA" id="ARBA00010185"/>
    </source>
</evidence>
<evidence type="ECO:0000256" key="13">
    <source>
        <dbReference type="ARBA" id="ARBA00022989"/>
    </source>
</evidence>
<keyword evidence="12 18" id="KW-0548">Nucleotidyltransferase</keyword>
<evidence type="ECO:0000256" key="1">
    <source>
        <dbReference type="ARBA" id="ARBA00001698"/>
    </source>
</evidence>